<organism evidence="2 3">
    <name type="scientific">Obba rivulosa</name>
    <dbReference type="NCBI Taxonomy" id="1052685"/>
    <lineage>
        <taxon>Eukaryota</taxon>
        <taxon>Fungi</taxon>
        <taxon>Dikarya</taxon>
        <taxon>Basidiomycota</taxon>
        <taxon>Agaricomycotina</taxon>
        <taxon>Agaricomycetes</taxon>
        <taxon>Polyporales</taxon>
        <taxon>Gelatoporiaceae</taxon>
        <taxon>Obba</taxon>
    </lineage>
</organism>
<feature type="non-terminal residue" evidence="2">
    <location>
        <position position="55"/>
    </location>
</feature>
<proteinExistence type="predicted"/>
<reference evidence="2 3" key="1">
    <citation type="submission" date="2016-07" db="EMBL/GenBank/DDBJ databases">
        <title>Draft genome of the white-rot fungus Obba rivulosa 3A-2.</title>
        <authorList>
            <consortium name="DOE Joint Genome Institute"/>
            <person name="Miettinen O."/>
            <person name="Riley R."/>
            <person name="Acob R."/>
            <person name="Barry K."/>
            <person name="Cullen D."/>
            <person name="De Vries R."/>
            <person name="Hainaut M."/>
            <person name="Hatakka A."/>
            <person name="Henrissat B."/>
            <person name="Hilden K."/>
            <person name="Kuo R."/>
            <person name="Labutti K."/>
            <person name="Lipzen A."/>
            <person name="Makela M.R."/>
            <person name="Sandor L."/>
            <person name="Spatafora J.W."/>
            <person name="Grigoriev I.V."/>
            <person name="Hibbett D.S."/>
        </authorList>
    </citation>
    <scope>NUCLEOTIDE SEQUENCE [LARGE SCALE GENOMIC DNA]</scope>
    <source>
        <strain evidence="2 3">3A-2</strain>
    </source>
</reference>
<dbReference type="OrthoDB" id="2802317at2759"/>
<evidence type="ECO:0000313" key="2">
    <source>
        <dbReference type="EMBL" id="OCH83533.1"/>
    </source>
</evidence>
<dbReference type="Pfam" id="PF13961">
    <property type="entry name" value="DUF4219"/>
    <property type="match status" value="1"/>
</dbReference>
<dbReference type="EMBL" id="KV723026">
    <property type="protein sequence ID" value="OCH83533.1"/>
    <property type="molecule type" value="Genomic_DNA"/>
</dbReference>
<dbReference type="Proteomes" id="UP000250043">
    <property type="component" value="Unassembled WGS sequence"/>
</dbReference>
<gene>
    <name evidence="2" type="ORF">OBBRIDRAFT_742992</name>
</gene>
<keyword evidence="3" id="KW-1185">Reference proteome</keyword>
<sequence>MTGTSTATKNTSSCLYDVLLLEDDGSNFQTWKYCIKTVLQIRDLWTVVDGTDPKP</sequence>
<name>A0A8E2DI91_9APHY</name>
<evidence type="ECO:0000313" key="3">
    <source>
        <dbReference type="Proteomes" id="UP000250043"/>
    </source>
</evidence>
<protein>
    <recommendedName>
        <fullName evidence="1">DUF4219 domain-containing protein</fullName>
    </recommendedName>
</protein>
<dbReference type="InterPro" id="IPR025314">
    <property type="entry name" value="DUF4219"/>
</dbReference>
<dbReference type="AlphaFoldDB" id="A0A8E2DI91"/>
<accession>A0A8E2DI91</accession>
<feature type="domain" description="DUF4219" evidence="1">
    <location>
        <begin position="24"/>
        <end position="48"/>
    </location>
</feature>
<evidence type="ECO:0000259" key="1">
    <source>
        <dbReference type="Pfam" id="PF13961"/>
    </source>
</evidence>